<sequence length="468" mass="47650">MTPAKCGDGDGVADTLANPHLLAVSVHGPAGVLDLVVPAAAVASDVAAEYARQTRTPIPDLHTRVGAPLRSDVPLSRAGVVTGDLLVATTGGPAPAVRRTTTERLARGADPARGLAGLWFLVAAAAAGLAGWCATVADGGARTAALLTLVLGAALGVVPAGRLEPYRVVAAPAFGAAAAFALLWDPHPERLPMLVGAAGLAAALVAAVGRALDERSEEPLRVWIVAGAGLFLATGLCTLAGAPPRVAWAVLLMAAVLAARFVPGLAVDVPDQYLIDLERLAVTAWSARSQPPGKRGRSVVPLGAVAVVAGRGTRLVTAAATAVLVVALVAAPMLLATATLPIDRIGARLLVFFAGAALLLAGRSFRHRAARFQLRAAGLGCWVALAAALLRILDAESLAWLAIAAIGGAVLMVVVAVAVGRGWRSAWWSRRAEVAEGLAGAFALASLVVASGWFRQLWELASLWELSS</sequence>
<keyword evidence="1" id="KW-0812">Transmembrane</keyword>
<comment type="caution">
    <text evidence="2">The sequence shown here is derived from an EMBL/GenBank/DDBJ whole genome shotgun (WGS) entry which is preliminary data.</text>
</comment>
<reference evidence="2 3" key="1">
    <citation type="journal article" date="2019" name="Int. J. Syst. Evol. Microbiol.">
        <title>The Global Catalogue of Microorganisms (GCM) 10K type strain sequencing project: providing services to taxonomists for standard genome sequencing and annotation.</title>
        <authorList>
            <consortium name="The Broad Institute Genomics Platform"/>
            <consortium name="The Broad Institute Genome Sequencing Center for Infectious Disease"/>
            <person name="Wu L."/>
            <person name="Ma J."/>
        </authorList>
    </citation>
    <scope>NUCLEOTIDE SEQUENCE [LARGE SCALE GENOMIC DNA]</scope>
    <source>
        <strain evidence="2 3">JCM 11813</strain>
    </source>
</reference>
<organism evidence="2 3">
    <name type="scientific">Nocardioides aquiterrae</name>
    <dbReference type="NCBI Taxonomy" id="203799"/>
    <lineage>
        <taxon>Bacteria</taxon>
        <taxon>Bacillati</taxon>
        <taxon>Actinomycetota</taxon>
        <taxon>Actinomycetes</taxon>
        <taxon>Propionibacteriales</taxon>
        <taxon>Nocardioidaceae</taxon>
        <taxon>Nocardioides</taxon>
    </lineage>
</organism>
<evidence type="ECO:0000313" key="2">
    <source>
        <dbReference type="EMBL" id="GAA1150514.1"/>
    </source>
</evidence>
<gene>
    <name evidence="2" type="ORF">GCM10009606_31410</name>
</gene>
<keyword evidence="1" id="KW-0472">Membrane</keyword>
<evidence type="ECO:0008006" key="4">
    <source>
        <dbReference type="Google" id="ProtNLM"/>
    </source>
</evidence>
<feature type="transmembrane region" description="Helical" evidence="1">
    <location>
        <begin position="190"/>
        <end position="208"/>
    </location>
</feature>
<proteinExistence type="predicted"/>
<keyword evidence="3" id="KW-1185">Reference proteome</keyword>
<evidence type="ECO:0000256" key="1">
    <source>
        <dbReference type="SAM" id="Phobius"/>
    </source>
</evidence>
<feature type="transmembrane region" description="Helical" evidence="1">
    <location>
        <begin position="399"/>
        <end position="422"/>
    </location>
</feature>
<dbReference type="Proteomes" id="UP001499979">
    <property type="component" value="Unassembled WGS sequence"/>
</dbReference>
<feature type="transmembrane region" description="Helical" evidence="1">
    <location>
        <begin position="434"/>
        <end position="454"/>
    </location>
</feature>
<feature type="transmembrane region" description="Helical" evidence="1">
    <location>
        <begin position="114"/>
        <end position="137"/>
    </location>
</feature>
<accession>A0ABN1UIX8</accession>
<feature type="transmembrane region" description="Helical" evidence="1">
    <location>
        <begin position="248"/>
        <end position="269"/>
    </location>
</feature>
<feature type="transmembrane region" description="Helical" evidence="1">
    <location>
        <begin position="168"/>
        <end position="184"/>
    </location>
</feature>
<feature type="transmembrane region" description="Helical" evidence="1">
    <location>
        <begin position="143"/>
        <end position="161"/>
    </location>
</feature>
<protein>
    <recommendedName>
        <fullName evidence="4">Type VII secretion integral membrane protein EccD</fullName>
    </recommendedName>
</protein>
<feature type="transmembrane region" description="Helical" evidence="1">
    <location>
        <begin position="315"/>
        <end position="339"/>
    </location>
</feature>
<keyword evidence="1" id="KW-1133">Transmembrane helix</keyword>
<feature type="transmembrane region" description="Helical" evidence="1">
    <location>
        <begin position="220"/>
        <end position="242"/>
    </location>
</feature>
<name>A0ABN1UIX8_9ACTN</name>
<feature type="transmembrane region" description="Helical" evidence="1">
    <location>
        <begin position="345"/>
        <end position="362"/>
    </location>
</feature>
<evidence type="ECO:0000313" key="3">
    <source>
        <dbReference type="Proteomes" id="UP001499979"/>
    </source>
</evidence>
<feature type="transmembrane region" description="Helical" evidence="1">
    <location>
        <begin position="374"/>
        <end position="393"/>
    </location>
</feature>
<dbReference type="EMBL" id="BAAAJE010000016">
    <property type="protein sequence ID" value="GAA1150514.1"/>
    <property type="molecule type" value="Genomic_DNA"/>
</dbReference>